<reference evidence="2 3" key="1">
    <citation type="submission" date="2020-09" db="EMBL/GenBank/DDBJ databases">
        <title>De no assembly of potato wild relative species, Solanum commersonii.</title>
        <authorList>
            <person name="Cho K."/>
        </authorList>
    </citation>
    <scope>NUCLEOTIDE SEQUENCE [LARGE SCALE GENOMIC DNA]</scope>
    <source>
        <strain evidence="2">LZ3.2</strain>
        <tissue evidence="2">Leaf</tissue>
    </source>
</reference>
<evidence type="ECO:0000313" key="3">
    <source>
        <dbReference type="Proteomes" id="UP000824120"/>
    </source>
</evidence>
<organism evidence="2 3">
    <name type="scientific">Solanum commersonii</name>
    <name type="common">Commerson's wild potato</name>
    <name type="synonym">Commerson's nightshade</name>
    <dbReference type="NCBI Taxonomy" id="4109"/>
    <lineage>
        <taxon>Eukaryota</taxon>
        <taxon>Viridiplantae</taxon>
        <taxon>Streptophyta</taxon>
        <taxon>Embryophyta</taxon>
        <taxon>Tracheophyta</taxon>
        <taxon>Spermatophyta</taxon>
        <taxon>Magnoliopsida</taxon>
        <taxon>eudicotyledons</taxon>
        <taxon>Gunneridae</taxon>
        <taxon>Pentapetalae</taxon>
        <taxon>asterids</taxon>
        <taxon>lamiids</taxon>
        <taxon>Solanales</taxon>
        <taxon>Solanaceae</taxon>
        <taxon>Solanoideae</taxon>
        <taxon>Solaneae</taxon>
        <taxon>Solanum</taxon>
    </lineage>
</organism>
<keyword evidence="3" id="KW-1185">Reference proteome</keyword>
<feature type="region of interest" description="Disordered" evidence="1">
    <location>
        <begin position="1"/>
        <end position="67"/>
    </location>
</feature>
<accession>A0A9J5Z116</accession>
<evidence type="ECO:0000313" key="2">
    <source>
        <dbReference type="EMBL" id="KAG5605680.1"/>
    </source>
</evidence>
<feature type="compositionally biased region" description="Pro residues" evidence="1">
    <location>
        <begin position="37"/>
        <end position="48"/>
    </location>
</feature>
<dbReference type="Proteomes" id="UP000824120">
    <property type="component" value="Chromosome 5"/>
</dbReference>
<gene>
    <name evidence="2" type="ORF">H5410_027172</name>
</gene>
<dbReference type="AlphaFoldDB" id="A0A9J5Z116"/>
<evidence type="ECO:0000256" key="1">
    <source>
        <dbReference type="SAM" id="MobiDB-lite"/>
    </source>
</evidence>
<sequence length="67" mass="7224">MPPATPFNIAPYSENPIPHYSISPPPSPVENLIPTITPAPPPPPPTNPSDPHLDDIPLSQLHPKIPR</sequence>
<proteinExistence type="predicted"/>
<name>A0A9J5Z116_SOLCO</name>
<comment type="caution">
    <text evidence="2">The sequence shown here is derived from an EMBL/GenBank/DDBJ whole genome shotgun (WGS) entry which is preliminary data.</text>
</comment>
<protein>
    <submittedName>
        <fullName evidence="2">Uncharacterized protein</fullName>
    </submittedName>
</protein>
<dbReference type="EMBL" id="JACXVP010000005">
    <property type="protein sequence ID" value="KAG5605680.1"/>
    <property type="molecule type" value="Genomic_DNA"/>
</dbReference>